<reference evidence="2" key="1">
    <citation type="submission" date="2022-08" db="EMBL/GenBank/DDBJ databases">
        <title>Novel Bdellovibrio Species Isolated from Svalbard: Designation Bdellovibrio svalbardensis.</title>
        <authorList>
            <person name="Mitchell R.J."/>
            <person name="Choi S.Y."/>
        </authorList>
    </citation>
    <scope>NUCLEOTIDE SEQUENCE</scope>
    <source>
        <strain evidence="2">PAP01</strain>
    </source>
</reference>
<protein>
    <recommendedName>
        <fullName evidence="4">DUF883 domain-containing protein</fullName>
    </recommendedName>
</protein>
<dbReference type="Proteomes" id="UP001152321">
    <property type="component" value="Unassembled WGS sequence"/>
</dbReference>
<dbReference type="RefSeq" id="WP_277578352.1">
    <property type="nucleotide sequence ID" value="NZ_JANRMI010000003.1"/>
</dbReference>
<evidence type="ECO:0000256" key="1">
    <source>
        <dbReference type="SAM" id="MobiDB-lite"/>
    </source>
</evidence>
<feature type="compositionally biased region" description="Low complexity" evidence="1">
    <location>
        <begin position="10"/>
        <end position="26"/>
    </location>
</feature>
<evidence type="ECO:0008006" key="4">
    <source>
        <dbReference type="Google" id="ProtNLM"/>
    </source>
</evidence>
<gene>
    <name evidence="2" type="ORF">NWE73_10900</name>
</gene>
<sequence length="90" mass="9598">MAEFTGTNKSSTSSSGASYRPTSSSSAMNLPRGEASSSKFDLKDTWANVQRRAQGAISSSEDFVKERPLRTVLGAAAVGFLAGMIARRRH</sequence>
<comment type="caution">
    <text evidence="2">The sequence shown here is derived from an EMBL/GenBank/DDBJ whole genome shotgun (WGS) entry which is preliminary data.</text>
</comment>
<evidence type="ECO:0000313" key="2">
    <source>
        <dbReference type="EMBL" id="MDG0816875.1"/>
    </source>
</evidence>
<proteinExistence type="predicted"/>
<accession>A0ABT6DLC3</accession>
<keyword evidence="3" id="KW-1185">Reference proteome</keyword>
<feature type="region of interest" description="Disordered" evidence="1">
    <location>
        <begin position="1"/>
        <end position="36"/>
    </location>
</feature>
<dbReference type="EMBL" id="JANRMI010000003">
    <property type="protein sequence ID" value="MDG0816875.1"/>
    <property type="molecule type" value="Genomic_DNA"/>
</dbReference>
<name>A0ABT6DLC3_9BACT</name>
<evidence type="ECO:0000313" key="3">
    <source>
        <dbReference type="Proteomes" id="UP001152321"/>
    </source>
</evidence>
<organism evidence="2 3">
    <name type="scientific">Bdellovibrio svalbardensis</name>
    <dbReference type="NCBI Taxonomy" id="2972972"/>
    <lineage>
        <taxon>Bacteria</taxon>
        <taxon>Pseudomonadati</taxon>
        <taxon>Bdellovibrionota</taxon>
        <taxon>Bdellovibrionia</taxon>
        <taxon>Bdellovibrionales</taxon>
        <taxon>Pseudobdellovibrionaceae</taxon>
        <taxon>Bdellovibrio</taxon>
    </lineage>
</organism>